<evidence type="ECO:0000313" key="1">
    <source>
        <dbReference type="EMBL" id="RVD92440.1"/>
    </source>
</evidence>
<reference evidence="1 2" key="1">
    <citation type="submission" date="2018-10" db="EMBL/GenBank/DDBJ databases">
        <title>Draft genome sequence of the microsporidian Tubulinosema ratisbonensis.</title>
        <authorList>
            <person name="Polonais V."/>
            <person name="Peyretaillade E."/>
            <person name="Niehus S."/>
            <person name="Wawrzyniak I."/>
            <person name="Franchet A."/>
            <person name="Gaspin C."/>
            <person name="Reichstadt M."/>
            <person name="Belser C."/>
            <person name="Labadie K."/>
            <person name="Delbac F."/>
            <person name="Ferrandon D."/>
        </authorList>
    </citation>
    <scope>NUCLEOTIDE SEQUENCE [LARGE SCALE GENOMIC DNA]</scope>
    <source>
        <strain evidence="1 2">Franzen</strain>
    </source>
</reference>
<evidence type="ECO:0000313" key="2">
    <source>
        <dbReference type="Proteomes" id="UP000282876"/>
    </source>
</evidence>
<dbReference type="Proteomes" id="UP000282876">
    <property type="component" value="Unassembled WGS sequence"/>
</dbReference>
<comment type="caution">
    <text evidence="1">The sequence shown here is derived from an EMBL/GenBank/DDBJ whole genome shotgun (WGS) entry which is preliminary data.</text>
</comment>
<gene>
    <name evidence="1" type="ORF">TUBRATIS_10510</name>
</gene>
<accession>A0A437AMQ3</accession>
<keyword evidence="2" id="KW-1185">Reference proteome</keyword>
<protein>
    <submittedName>
        <fullName evidence="1">Uncharacterized protein</fullName>
    </submittedName>
</protein>
<dbReference type="EMBL" id="RCSS01000219">
    <property type="protein sequence ID" value="RVD92440.1"/>
    <property type="molecule type" value="Genomic_DNA"/>
</dbReference>
<dbReference type="AlphaFoldDB" id="A0A437AMQ3"/>
<sequence length="154" mass="18208">MDDCEEYKAGFCTKTEFFIEGKTEQCPYQHTTSTNFSTKPLNTYNEIISDIDKKIESNLQFLQYNSTLYNKMETTDKIKELINKCEKTNELKRLIKVLGLCINSLSDDSPSLSVCKICSCYYKFEEDCKHIFHNKYKNLREVRDKLMRENFNVK</sequence>
<dbReference type="VEuPathDB" id="MicrosporidiaDB:TUBRATIS_10510"/>
<dbReference type="OrthoDB" id="2197119at2759"/>
<name>A0A437AMQ3_9MICR</name>
<organism evidence="1 2">
    <name type="scientific">Tubulinosema ratisbonensis</name>
    <dbReference type="NCBI Taxonomy" id="291195"/>
    <lineage>
        <taxon>Eukaryota</taxon>
        <taxon>Fungi</taxon>
        <taxon>Fungi incertae sedis</taxon>
        <taxon>Microsporidia</taxon>
        <taxon>Tubulinosematoidea</taxon>
        <taxon>Tubulinosematidae</taxon>
        <taxon>Tubulinosema</taxon>
    </lineage>
</organism>
<proteinExistence type="predicted"/>